<dbReference type="EMBL" id="JBHSGN010000164">
    <property type="protein sequence ID" value="MFC4676979.1"/>
    <property type="molecule type" value="Genomic_DNA"/>
</dbReference>
<organism evidence="1 2">
    <name type="scientific">Dysgonomonas termitidis</name>
    <dbReference type="NCBI Taxonomy" id="1516126"/>
    <lineage>
        <taxon>Bacteria</taxon>
        <taxon>Pseudomonadati</taxon>
        <taxon>Bacteroidota</taxon>
        <taxon>Bacteroidia</taxon>
        <taxon>Bacteroidales</taxon>
        <taxon>Dysgonomonadaceae</taxon>
        <taxon>Dysgonomonas</taxon>
    </lineage>
</organism>
<reference evidence="2" key="1">
    <citation type="journal article" date="2019" name="Int. J. Syst. Evol. Microbiol.">
        <title>The Global Catalogue of Microorganisms (GCM) 10K type strain sequencing project: providing services to taxonomists for standard genome sequencing and annotation.</title>
        <authorList>
            <consortium name="The Broad Institute Genomics Platform"/>
            <consortium name="The Broad Institute Genome Sequencing Center for Infectious Disease"/>
            <person name="Wu L."/>
            <person name="Ma J."/>
        </authorList>
    </citation>
    <scope>NUCLEOTIDE SEQUENCE [LARGE SCALE GENOMIC DNA]</scope>
    <source>
        <strain evidence="2">CCUG 66188</strain>
    </source>
</reference>
<evidence type="ECO:0000313" key="2">
    <source>
        <dbReference type="Proteomes" id="UP001596023"/>
    </source>
</evidence>
<gene>
    <name evidence="1" type="ORF">ACFO6W_25180</name>
</gene>
<sequence length="55" mass="6126">MKKNEIVKSPQDFVAYEEARKDKGNSSCPAIISEKEVKAALNKINPDEDSMKSRG</sequence>
<comment type="caution">
    <text evidence="1">The sequence shown here is derived from an EMBL/GenBank/DDBJ whole genome shotgun (WGS) entry which is preliminary data.</text>
</comment>
<proteinExistence type="predicted"/>
<name>A0ABV9L4K4_9BACT</name>
<protein>
    <submittedName>
        <fullName evidence="1">Uncharacterized protein</fullName>
    </submittedName>
</protein>
<accession>A0ABV9L4K4</accession>
<keyword evidence="2" id="KW-1185">Reference proteome</keyword>
<evidence type="ECO:0000313" key="1">
    <source>
        <dbReference type="EMBL" id="MFC4676979.1"/>
    </source>
</evidence>
<dbReference type="RefSeq" id="WP_380001721.1">
    <property type="nucleotide sequence ID" value="NZ_JBHSGN010000164.1"/>
</dbReference>
<dbReference type="Proteomes" id="UP001596023">
    <property type="component" value="Unassembled WGS sequence"/>
</dbReference>